<protein>
    <recommendedName>
        <fullName evidence="5">procollagen-proline 4-dioxygenase</fullName>
        <ecNumber evidence="5">1.14.11.2</ecNumber>
    </recommendedName>
</protein>
<dbReference type="RefSeq" id="XP_022247737.1">
    <property type="nucleotide sequence ID" value="XM_022392029.1"/>
</dbReference>
<keyword evidence="10" id="KW-0560">Oxidoreductase</keyword>
<keyword evidence="15" id="KW-1185">Reference proteome</keyword>
<proteinExistence type="inferred from homology"/>
<dbReference type="Gene3D" id="2.60.120.620">
    <property type="entry name" value="q2cbj1_9rhob like domain"/>
    <property type="match status" value="1"/>
</dbReference>
<feature type="domain" description="Fe2OG dioxygenase" evidence="14">
    <location>
        <begin position="401"/>
        <end position="494"/>
    </location>
</feature>
<keyword evidence="11" id="KW-0408">Iron</keyword>
<keyword evidence="7" id="KW-0256">Endoplasmic reticulum</keyword>
<dbReference type="PROSITE" id="PS51471">
    <property type="entry name" value="FE2OG_OXY"/>
    <property type="match status" value="1"/>
</dbReference>
<dbReference type="InterPro" id="IPR013547">
    <property type="entry name" value="P4H_N"/>
</dbReference>
<dbReference type="GeneID" id="106464342"/>
<evidence type="ECO:0000256" key="11">
    <source>
        <dbReference type="ARBA" id="ARBA00023004"/>
    </source>
</evidence>
<dbReference type="InterPro" id="IPR044862">
    <property type="entry name" value="Pro_4_hyd_alph_FE2OG_OXY"/>
</dbReference>
<evidence type="ECO:0000256" key="9">
    <source>
        <dbReference type="ARBA" id="ARBA00022964"/>
    </source>
</evidence>
<keyword evidence="9" id="KW-0223">Dioxygenase</keyword>
<name>A0ABM1SVT1_LIMPO</name>
<feature type="chain" id="PRO_5046176791" description="procollagen-proline 4-dioxygenase" evidence="13">
    <location>
        <begin position="21"/>
        <end position="509"/>
    </location>
</feature>
<evidence type="ECO:0000256" key="1">
    <source>
        <dbReference type="ARBA" id="ARBA00001961"/>
    </source>
</evidence>
<evidence type="ECO:0000256" key="6">
    <source>
        <dbReference type="ARBA" id="ARBA00022723"/>
    </source>
</evidence>
<dbReference type="EC" id="1.14.11.2" evidence="5"/>
<accession>A0ABM1SVT1</accession>
<dbReference type="Pfam" id="PF23558">
    <property type="entry name" value="TPR_P4H"/>
    <property type="match status" value="1"/>
</dbReference>
<dbReference type="Proteomes" id="UP000694941">
    <property type="component" value="Unplaced"/>
</dbReference>
<dbReference type="Pfam" id="PF08336">
    <property type="entry name" value="P4Ha_N"/>
    <property type="match status" value="1"/>
</dbReference>
<dbReference type="InterPro" id="IPR011990">
    <property type="entry name" value="TPR-like_helical_dom_sf"/>
</dbReference>
<keyword evidence="12" id="KW-0325">Glycoprotein</keyword>
<dbReference type="InterPro" id="IPR059068">
    <property type="entry name" value="TPR_P4H"/>
</dbReference>
<dbReference type="SMART" id="SM00702">
    <property type="entry name" value="P4Hc"/>
    <property type="match status" value="1"/>
</dbReference>
<comment type="subcellular location">
    <subcellularLocation>
        <location evidence="3">Endoplasmic reticulum lumen</location>
    </subcellularLocation>
</comment>
<evidence type="ECO:0000313" key="15">
    <source>
        <dbReference type="Proteomes" id="UP000694941"/>
    </source>
</evidence>
<comment type="function">
    <text evidence="2">Catalyzes the post-translational formation of 4-hydroxyproline in -Xaa-Pro-Gly- sequences in collagens and other proteins.</text>
</comment>
<feature type="signal peptide" evidence="13">
    <location>
        <begin position="1"/>
        <end position="20"/>
    </location>
</feature>
<evidence type="ECO:0000313" key="16">
    <source>
        <dbReference type="RefSeq" id="XP_022247737.1"/>
    </source>
</evidence>
<evidence type="ECO:0000256" key="4">
    <source>
        <dbReference type="ARBA" id="ARBA00006511"/>
    </source>
</evidence>
<sequence>MKLHQVTILIFVGSVARMQADLFASTENLQHVLLLERQMAGVLDGVLKTMELKLDYLRNYLKEYYRLSHEIANTKNQDDYSEFIENPLHVFHMIKRLAVEWSGIRQMMLENDWDRVEEIIHSEEDLLPRDEDLQGAALALVRLQYTYNLNTTDMAQGRLSGINSISGLTARDCLYLGKHAFNNGYYGHAIEWLEEAISRANLERNQTVSVEEITLFLDIAIRVHDDVLEGSYFNNHAYETLGHLVRDTGDTKRLRRNLSTERKLRRTDTSFFDYENYVALCRGERLRTAREEVHLRCRYTSRGHPYLILQPVKVEEQSLDPYIVQFYDLMTSREADTIQEIATPMLTRSRVQGQKNLEDEVSTVRTSKTAWLKPEDHPIVDRINRRVQYVTGLSTDVQNYHCETVQTTNYGVGGHYEPHYDFLYIGKTEEQLTDVTRGGATVFPKVGAGVWPLKGSAVFWYNLKKNGTEDNLTLHGACPVLHGRKWVANYWIREKGQMLRRPCSLNQEE</sequence>
<keyword evidence="8" id="KW-0847">Vitamin C</keyword>
<dbReference type="PANTHER" id="PTHR10869">
    <property type="entry name" value="PROLYL 4-HYDROXYLASE ALPHA SUBUNIT"/>
    <property type="match status" value="1"/>
</dbReference>
<dbReference type="Gene3D" id="1.25.40.10">
    <property type="entry name" value="Tetratricopeptide repeat domain"/>
    <property type="match status" value="1"/>
</dbReference>
<evidence type="ECO:0000256" key="13">
    <source>
        <dbReference type="SAM" id="SignalP"/>
    </source>
</evidence>
<comment type="similarity">
    <text evidence="4">Belongs to the P4HA family.</text>
</comment>
<organism evidence="15 16">
    <name type="scientific">Limulus polyphemus</name>
    <name type="common">Atlantic horseshoe crab</name>
    <dbReference type="NCBI Taxonomy" id="6850"/>
    <lineage>
        <taxon>Eukaryota</taxon>
        <taxon>Metazoa</taxon>
        <taxon>Ecdysozoa</taxon>
        <taxon>Arthropoda</taxon>
        <taxon>Chelicerata</taxon>
        <taxon>Merostomata</taxon>
        <taxon>Xiphosura</taxon>
        <taxon>Limulidae</taxon>
        <taxon>Limulus</taxon>
    </lineage>
</organism>
<dbReference type="InterPro" id="IPR005123">
    <property type="entry name" value="Oxoglu/Fe-dep_dioxygenase_dom"/>
</dbReference>
<keyword evidence="13" id="KW-0732">Signal</keyword>
<evidence type="ECO:0000256" key="10">
    <source>
        <dbReference type="ARBA" id="ARBA00023002"/>
    </source>
</evidence>
<keyword evidence="6" id="KW-0479">Metal-binding</keyword>
<evidence type="ECO:0000256" key="8">
    <source>
        <dbReference type="ARBA" id="ARBA00022896"/>
    </source>
</evidence>
<evidence type="ECO:0000259" key="14">
    <source>
        <dbReference type="PROSITE" id="PS51471"/>
    </source>
</evidence>
<comment type="cofactor">
    <cofactor evidence="1">
        <name>L-ascorbate</name>
        <dbReference type="ChEBI" id="CHEBI:38290"/>
    </cofactor>
</comment>
<gene>
    <name evidence="16" type="primary">LOC106464342</name>
</gene>
<dbReference type="PANTHER" id="PTHR10869:SF244">
    <property type="entry name" value="PROLYL 4-HYDROXYLASE SUBUNIT ALPHA-2"/>
    <property type="match status" value="1"/>
</dbReference>
<evidence type="ECO:0000256" key="12">
    <source>
        <dbReference type="ARBA" id="ARBA00023180"/>
    </source>
</evidence>
<evidence type="ECO:0000256" key="3">
    <source>
        <dbReference type="ARBA" id="ARBA00004319"/>
    </source>
</evidence>
<reference evidence="16" key="1">
    <citation type="submission" date="2025-08" db="UniProtKB">
        <authorList>
            <consortium name="RefSeq"/>
        </authorList>
    </citation>
    <scope>IDENTIFICATION</scope>
    <source>
        <tissue evidence="16">Muscle</tissue>
    </source>
</reference>
<dbReference type="InterPro" id="IPR045054">
    <property type="entry name" value="P4HA-like"/>
</dbReference>
<dbReference type="Gene3D" id="6.10.140.1460">
    <property type="match status" value="1"/>
</dbReference>
<evidence type="ECO:0000256" key="2">
    <source>
        <dbReference type="ARBA" id="ARBA00002035"/>
    </source>
</evidence>
<dbReference type="Pfam" id="PF13640">
    <property type="entry name" value="2OG-FeII_Oxy_3"/>
    <property type="match status" value="1"/>
</dbReference>
<evidence type="ECO:0000256" key="5">
    <source>
        <dbReference type="ARBA" id="ARBA00012269"/>
    </source>
</evidence>
<dbReference type="InterPro" id="IPR006620">
    <property type="entry name" value="Pro_4_hyd_alph"/>
</dbReference>
<evidence type="ECO:0000256" key="7">
    <source>
        <dbReference type="ARBA" id="ARBA00022824"/>
    </source>
</evidence>